<protein>
    <recommendedName>
        <fullName evidence="6 15">tRNA (guanine-N(1)-)-methyltransferase</fullName>
        <ecNumber evidence="5 15">2.1.1.228</ecNumber>
    </recommendedName>
    <alternativeName>
        <fullName evidence="12 15">M1G-methyltransferase</fullName>
    </alternativeName>
    <alternativeName>
        <fullName evidence="13 15">tRNA [GM37] methyltransferase</fullName>
    </alternativeName>
</protein>
<evidence type="ECO:0000256" key="4">
    <source>
        <dbReference type="ARBA" id="ARBA00011738"/>
    </source>
</evidence>
<comment type="subcellular location">
    <subcellularLocation>
        <location evidence="2 15">Cytoplasm</location>
    </subcellularLocation>
</comment>
<reference evidence="19" key="2">
    <citation type="submission" date="2016-10" db="EMBL/GenBank/DDBJ databases">
        <authorList>
            <person name="Varghese N."/>
        </authorList>
    </citation>
    <scope>NUCLEOTIDE SEQUENCE [LARGE SCALE GENOMIC DNA]</scope>
    <source>
        <strain evidence="19">DSM 20639</strain>
    </source>
</reference>
<feature type="binding site" evidence="15">
    <location>
        <position position="153"/>
    </location>
    <ligand>
        <name>S-adenosyl-L-methionine</name>
        <dbReference type="ChEBI" id="CHEBI:59789"/>
    </ligand>
</feature>
<dbReference type="EMBL" id="FNAU01000001">
    <property type="protein sequence ID" value="SDE02459.1"/>
    <property type="molecule type" value="Genomic_DNA"/>
</dbReference>
<dbReference type="CDD" id="cd18080">
    <property type="entry name" value="TrmD-like"/>
    <property type="match status" value="1"/>
</dbReference>
<evidence type="ECO:0000256" key="10">
    <source>
        <dbReference type="ARBA" id="ARBA00022691"/>
    </source>
</evidence>
<evidence type="ECO:0000256" key="3">
    <source>
        <dbReference type="ARBA" id="ARBA00007630"/>
    </source>
</evidence>
<dbReference type="GO" id="GO:0052906">
    <property type="term" value="F:tRNA (guanine(37)-N1)-methyltransferase activity"/>
    <property type="evidence" value="ECO:0007669"/>
    <property type="project" value="UniProtKB-UniRule"/>
</dbReference>
<dbReference type="Proteomes" id="UP000182744">
    <property type="component" value="Unassembled WGS sequence"/>
</dbReference>
<dbReference type="EC" id="2.1.1.228" evidence="5 15"/>
<evidence type="ECO:0000313" key="17">
    <source>
        <dbReference type="EMBL" id="MDY5154022.1"/>
    </source>
</evidence>
<comment type="subunit">
    <text evidence="4 15">Homodimer.</text>
</comment>
<dbReference type="Pfam" id="PF01746">
    <property type="entry name" value="tRNA_m1G_MT"/>
    <property type="match status" value="2"/>
</dbReference>
<evidence type="ECO:0000256" key="6">
    <source>
        <dbReference type="ARBA" id="ARBA00014679"/>
    </source>
</evidence>
<evidence type="ECO:0000259" key="16">
    <source>
        <dbReference type="PROSITE" id="PS51186"/>
    </source>
</evidence>
<dbReference type="InterPro" id="IPR000182">
    <property type="entry name" value="GNAT_dom"/>
</dbReference>
<gene>
    <name evidence="15 17" type="primary">trmD</name>
    <name evidence="17" type="ORF">R6G71_08225</name>
    <name evidence="18" type="ORF">SAMN05421878_101138</name>
</gene>
<proteinExistence type="inferred from homology"/>
<dbReference type="Gene3D" id="3.40.1280.10">
    <property type="match status" value="1"/>
</dbReference>
<dbReference type="RefSeq" id="WP_074660686.1">
    <property type="nucleotide sequence ID" value="NZ_FNAU01000001.1"/>
</dbReference>
<accession>A0A1G6ZIG9</accession>
<dbReference type="SUPFAM" id="SSF75217">
    <property type="entry name" value="alpha/beta knot"/>
    <property type="match status" value="1"/>
</dbReference>
<dbReference type="SUPFAM" id="SSF55729">
    <property type="entry name" value="Acyl-CoA N-acyltransferases (Nat)"/>
    <property type="match status" value="1"/>
</dbReference>
<dbReference type="Gene3D" id="3.40.630.30">
    <property type="match status" value="1"/>
</dbReference>
<dbReference type="HAMAP" id="MF_00605">
    <property type="entry name" value="TrmD"/>
    <property type="match status" value="1"/>
</dbReference>
<keyword evidence="10 15" id="KW-0949">S-adenosyl-L-methionine</keyword>
<dbReference type="Gene3D" id="1.10.1270.20">
    <property type="entry name" value="tRNA(m1g37)methyltransferase, domain 2"/>
    <property type="match status" value="1"/>
</dbReference>
<evidence type="ECO:0000256" key="12">
    <source>
        <dbReference type="ARBA" id="ARBA00029736"/>
    </source>
</evidence>
<evidence type="ECO:0000256" key="15">
    <source>
        <dbReference type="HAMAP-Rule" id="MF_00605"/>
    </source>
</evidence>
<evidence type="ECO:0000256" key="13">
    <source>
        <dbReference type="ARBA" id="ARBA00033392"/>
    </source>
</evidence>
<organism evidence="18 19">
    <name type="scientific">Actinobaculum suis</name>
    <dbReference type="NCBI Taxonomy" id="1657"/>
    <lineage>
        <taxon>Bacteria</taxon>
        <taxon>Bacillati</taxon>
        <taxon>Actinomycetota</taxon>
        <taxon>Actinomycetes</taxon>
        <taxon>Actinomycetales</taxon>
        <taxon>Actinomycetaceae</taxon>
        <taxon>Actinobaculum</taxon>
    </lineage>
</organism>
<comment type="catalytic activity">
    <reaction evidence="14 15">
        <text>guanosine(37) in tRNA + S-adenosyl-L-methionine = N(1)-methylguanosine(37) in tRNA + S-adenosyl-L-homocysteine + H(+)</text>
        <dbReference type="Rhea" id="RHEA:36899"/>
        <dbReference type="Rhea" id="RHEA-COMP:10145"/>
        <dbReference type="Rhea" id="RHEA-COMP:10147"/>
        <dbReference type="ChEBI" id="CHEBI:15378"/>
        <dbReference type="ChEBI" id="CHEBI:57856"/>
        <dbReference type="ChEBI" id="CHEBI:59789"/>
        <dbReference type="ChEBI" id="CHEBI:73542"/>
        <dbReference type="ChEBI" id="CHEBI:74269"/>
        <dbReference type="EC" id="2.1.1.228"/>
    </reaction>
</comment>
<sequence length="499" mass="54246">MHIDVLTVFPEFFSVLDLSLLGKAQEKGLLEIATHNLRDWTHDVHRTVDDTPAGGGAGMVMKPDVWGAAIDDLLARRSQTSPVGEAPENATAAAIKNATASLSESALAPAPENATAPVPQNTVLAIPTPAGVPLTQEACGELAHAAHIIFACGRYEGIDARVAAHYAQRGLHVFEYSLGDYVLNGGEVAALALIEAVARLIPGMVGNPESLVEESHGRAGLLEYDNYTRPVAWRGLEVPAVLLAGDHGKVARLRRDQAIAKTATRRPDMIARLQASDLDKKDRAALSQHGWYLSKNSAHPCRLQIEEPHRDDFSRLAALAARNFPDACPPEMTEAAIAEFIAENLSPQRFAEYLDPDSPWLTLAAYANGEPVAYTLSLIPEGNGVAGLEDGAPDAQIGDLREGPLVELSKFYVDRDWRSSGLAGALWQATLQEYRTRLAAYKAPYVWLGTNGKNRRAHKAYRKLGFRKLAHRRFTVGGILNEDLVFGRPILTDWPESEE</sequence>
<evidence type="ECO:0000256" key="7">
    <source>
        <dbReference type="ARBA" id="ARBA00022490"/>
    </source>
</evidence>
<dbReference type="InterPro" id="IPR023148">
    <property type="entry name" value="tRNA_m1G_MeTrfase_C_sf"/>
</dbReference>
<dbReference type="PANTHER" id="PTHR46417">
    <property type="entry name" value="TRNA (GUANINE-N(1)-)-METHYLTRANSFERASE"/>
    <property type="match status" value="1"/>
</dbReference>
<keyword evidence="7 15" id="KW-0963">Cytoplasm</keyword>
<dbReference type="EMBL" id="JAWNFU010000005">
    <property type="protein sequence ID" value="MDY5154022.1"/>
    <property type="molecule type" value="Genomic_DNA"/>
</dbReference>
<evidence type="ECO:0000256" key="8">
    <source>
        <dbReference type="ARBA" id="ARBA00022603"/>
    </source>
</evidence>
<dbReference type="InterPro" id="IPR029028">
    <property type="entry name" value="Alpha/beta_knot_MTases"/>
</dbReference>
<evidence type="ECO:0000256" key="14">
    <source>
        <dbReference type="ARBA" id="ARBA00047783"/>
    </source>
</evidence>
<reference evidence="17" key="3">
    <citation type="submission" date="2023-10" db="EMBL/GenBank/DDBJ databases">
        <title>Whole Genome based description of the genera Actinobaculum and Actinotignum reveals a complex phylogenetic relationship within the species included in the genus Actinotignum.</title>
        <authorList>
            <person name="Jensen C.S."/>
            <person name="Dargis R."/>
            <person name="Kemp M."/>
            <person name="Christensen J.J."/>
        </authorList>
    </citation>
    <scope>NUCLEOTIDE SEQUENCE</scope>
    <source>
        <strain evidence="17">Actinobaculum_suis_CCUG19206T</strain>
    </source>
</reference>
<comment type="similarity">
    <text evidence="3 15">Belongs to the RNA methyltransferase TrmD family.</text>
</comment>
<evidence type="ECO:0000313" key="19">
    <source>
        <dbReference type="Proteomes" id="UP000182744"/>
    </source>
</evidence>
<dbReference type="InterPro" id="IPR029026">
    <property type="entry name" value="tRNA_m1G_MTases_N"/>
</dbReference>
<dbReference type="PANTHER" id="PTHR46417:SF1">
    <property type="entry name" value="TRNA (GUANINE-N(1)-)-METHYLTRANSFERASE"/>
    <property type="match status" value="1"/>
</dbReference>
<feature type="binding site" evidence="15">
    <location>
        <begin position="178"/>
        <end position="183"/>
    </location>
    <ligand>
        <name>S-adenosyl-L-methionine</name>
        <dbReference type="ChEBI" id="CHEBI:59789"/>
    </ligand>
</feature>
<dbReference type="GO" id="GO:0002939">
    <property type="term" value="P:tRNA N1-guanine methylation"/>
    <property type="evidence" value="ECO:0007669"/>
    <property type="project" value="TreeGrafter"/>
</dbReference>
<dbReference type="InterPro" id="IPR016181">
    <property type="entry name" value="Acyl_CoA_acyltransferase"/>
</dbReference>
<dbReference type="AlphaFoldDB" id="A0A1G6ZIG9"/>
<comment type="function">
    <text evidence="1 15">Specifically methylates guanosine-37 in various tRNAs.</text>
</comment>
<name>A0A1G6ZIG9_9ACTO</name>
<keyword evidence="9 15" id="KW-0808">Transferase</keyword>
<evidence type="ECO:0000256" key="1">
    <source>
        <dbReference type="ARBA" id="ARBA00002634"/>
    </source>
</evidence>
<feature type="domain" description="N-acetyltransferase" evidence="16">
    <location>
        <begin position="303"/>
        <end position="491"/>
    </location>
</feature>
<dbReference type="Proteomes" id="UP001273799">
    <property type="component" value="Unassembled WGS sequence"/>
</dbReference>
<evidence type="ECO:0000256" key="11">
    <source>
        <dbReference type="ARBA" id="ARBA00022694"/>
    </source>
</evidence>
<dbReference type="GO" id="GO:0016747">
    <property type="term" value="F:acyltransferase activity, transferring groups other than amino-acyl groups"/>
    <property type="evidence" value="ECO:0007669"/>
    <property type="project" value="InterPro"/>
</dbReference>
<dbReference type="InterPro" id="IPR016009">
    <property type="entry name" value="tRNA_MeTrfase_TRMD/TRM10"/>
</dbReference>
<dbReference type="Pfam" id="PF00583">
    <property type="entry name" value="Acetyltransf_1"/>
    <property type="match status" value="1"/>
</dbReference>
<evidence type="ECO:0000256" key="5">
    <source>
        <dbReference type="ARBA" id="ARBA00012807"/>
    </source>
</evidence>
<dbReference type="InterPro" id="IPR002649">
    <property type="entry name" value="tRNA_m1G_MeTrfase_TrmD"/>
</dbReference>
<dbReference type="PROSITE" id="PS51186">
    <property type="entry name" value="GNAT"/>
    <property type="match status" value="1"/>
</dbReference>
<keyword evidence="11 15" id="KW-0819">tRNA processing</keyword>
<reference evidence="18" key="1">
    <citation type="submission" date="2016-10" db="EMBL/GenBank/DDBJ databases">
        <authorList>
            <person name="de Groot N.N."/>
        </authorList>
    </citation>
    <scope>NUCLEOTIDE SEQUENCE [LARGE SCALE GENOMIC DNA]</scope>
    <source>
        <strain evidence="18">DSM 20639</strain>
    </source>
</reference>
<keyword evidence="19" id="KW-1185">Reference proteome</keyword>
<dbReference type="NCBIfam" id="NF000648">
    <property type="entry name" value="PRK00026.1"/>
    <property type="match status" value="1"/>
</dbReference>
<evidence type="ECO:0000256" key="9">
    <source>
        <dbReference type="ARBA" id="ARBA00022679"/>
    </source>
</evidence>
<evidence type="ECO:0000256" key="2">
    <source>
        <dbReference type="ARBA" id="ARBA00004496"/>
    </source>
</evidence>
<dbReference type="GO" id="GO:0005829">
    <property type="term" value="C:cytosol"/>
    <property type="evidence" value="ECO:0007669"/>
    <property type="project" value="TreeGrafter"/>
</dbReference>
<keyword evidence="8 15" id="KW-0489">Methyltransferase</keyword>
<evidence type="ECO:0000313" key="18">
    <source>
        <dbReference type="EMBL" id="SDE02459.1"/>
    </source>
</evidence>